<keyword evidence="4" id="KW-0949">S-adenosyl-L-methionine</keyword>
<dbReference type="Gene3D" id="3.80.30.10">
    <property type="entry name" value="pyruvate-formate lyase- activating enzyme"/>
    <property type="match status" value="1"/>
</dbReference>
<feature type="domain" description="4Fe-4S ferredoxin-type" evidence="10">
    <location>
        <begin position="81"/>
        <end position="110"/>
    </location>
</feature>
<dbReference type="AlphaFoldDB" id="A0A2L2XI66"/>
<comment type="catalytic activity">
    <reaction evidence="9">
        <text>glycyl-[protein] + reduced [flavodoxin] + S-adenosyl-L-methionine = glycin-2-yl radical-[protein] + semiquinone [flavodoxin] + 5'-deoxyadenosine + L-methionine + H(+)</text>
        <dbReference type="Rhea" id="RHEA:61976"/>
        <dbReference type="Rhea" id="RHEA-COMP:10622"/>
        <dbReference type="Rhea" id="RHEA-COMP:14480"/>
        <dbReference type="Rhea" id="RHEA-COMP:15993"/>
        <dbReference type="Rhea" id="RHEA-COMP:15994"/>
        <dbReference type="ChEBI" id="CHEBI:15378"/>
        <dbReference type="ChEBI" id="CHEBI:17319"/>
        <dbReference type="ChEBI" id="CHEBI:29947"/>
        <dbReference type="ChEBI" id="CHEBI:32722"/>
        <dbReference type="ChEBI" id="CHEBI:57618"/>
        <dbReference type="ChEBI" id="CHEBI:57844"/>
        <dbReference type="ChEBI" id="CHEBI:59789"/>
        <dbReference type="ChEBI" id="CHEBI:140311"/>
    </reaction>
</comment>
<evidence type="ECO:0000256" key="7">
    <source>
        <dbReference type="ARBA" id="ARBA00023004"/>
    </source>
</evidence>
<evidence type="ECO:0000256" key="1">
    <source>
        <dbReference type="ARBA" id="ARBA00001966"/>
    </source>
</evidence>
<dbReference type="InterPro" id="IPR007197">
    <property type="entry name" value="rSAM"/>
</dbReference>
<comment type="similarity">
    <text evidence="2">Belongs to the organic radical-activating enzymes family.</text>
</comment>
<proteinExistence type="inferred from homology"/>
<keyword evidence="3" id="KW-0004">4Fe-4S</keyword>
<evidence type="ECO:0000313" key="13">
    <source>
        <dbReference type="Proteomes" id="UP000239549"/>
    </source>
</evidence>
<reference evidence="13" key="1">
    <citation type="submission" date="2018-02" db="EMBL/GenBank/DDBJ databases">
        <title>Genome sequence of Desulfocucumis palustris strain NAW-5.</title>
        <authorList>
            <person name="Watanabe M."/>
            <person name="Kojima H."/>
            <person name="Fukui M."/>
        </authorList>
    </citation>
    <scope>NUCLEOTIDE SEQUENCE [LARGE SCALE GENOMIC DNA]</scope>
    <source>
        <strain evidence="13">NAW-5</strain>
    </source>
</reference>
<keyword evidence="5" id="KW-0479">Metal-binding</keyword>
<dbReference type="InterPro" id="IPR017900">
    <property type="entry name" value="4Fe4S_Fe_S_CS"/>
</dbReference>
<sequence>MNNFGLVFNIQQFSLHDGPGIRTIVFFKGCPLRCRWCANPESQYDQPELVYNKNKCIGTHECRECLQACGAGAIEQEERHNKVVLNRKLCLNCGECAKVCPSKALEILGKTMSVNEVLKIAQEDGVFYSRSGGGLTLSGGEPLLQAEFACGLLREAKNKGMDTAIETCGYTRWQNIEKACQYVNTVFYDIKCINSDKHKRFTNVSNKRILQNFKDLCGCFPQTPVIVRTPVVPGFNDREEDILEIINFIKGNPNVKYELLPYHRFGESKYAYLGKNYLLRGVPTLTEEHIKFLRNIVNRYMGER</sequence>
<dbReference type="SUPFAM" id="SSF102114">
    <property type="entry name" value="Radical SAM enzymes"/>
    <property type="match status" value="1"/>
</dbReference>
<accession>A0A2L2XI66</accession>
<evidence type="ECO:0000256" key="8">
    <source>
        <dbReference type="ARBA" id="ARBA00023014"/>
    </source>
</evidence>
<keyword evidence="8" id="KW-0411">Iron-sulfur</keyword>
<dbReference type="GO" id="GO:0051539">
    <property type="term" value="F:4 iron, 4 sulfur cluster binding"/>
    <property type="evidence" value="ECO:0007669"/>
    <property type="project" value="UniProtKB-KW"/>
</dbReference>
<dbReference type="GO" id="GO:0046872">
    <property type="term" value="F:metal ion binding"/>
    <property type="evidence" value="ECO:0007669"/>
    <property type="project" value="UniProtKB-KW"/>
</dbReference>
<keyword evidence="12" id="KW-0670">Pyruvate</keyword>
<evidence type="ECO:0000256" key="4">
    <source>
        <dbReference type="ARBA" id="ARBA00022691"/>
    </source>
</evidence>
<evidence type="ECO:0000259" key="11">
    <source>
        <dbReference type="PROSITE" id="PS51918"/>
    </source>
</evidence>
<dbReference type="PANTHER" id="PTHR30352">
    <property type="entry name" value="PYRUVATE FORMATE-LYASE-ACTIVATING ENZYME"/>
    <property type="match status" value="1"/>
</dbReference>
<dbReference type="InterPro" id="IPR040074">
    <property type="entry name" value="BssD/PflA/YjjW"/>
</dbReference>
<keyword evidence="6" id="KW-0560">Oxidoreductase</keyword>
<evidence type="ECO:0000313" key="12">
    <source>
        <dbReference type="EMBL" id="GBF33936.1"/>
    </source>
</evidence>
<evidence type="ECO:0000256" key="2">
    <source>
        <dbReference type="ARBA" id="ARBA00009777"/>
    </source>
</evidence>
<dbReference type="GO" id="GO:0016829">
    <property type="term" value="F:lyase activity"/>
    <property type="evidence" value="ECO:0007669"/>
    <property type="project" value="UniProtKB-KW"/>
</dbReference>
<dbReference type="RefSeq" id="WP_104372256.1">
    <property type="nucleotide sequence ID" value="NZ_BFAV01000124.1"/>
</dbReference>
<dbReference type="Gene3D" id="3.30.70.20">
    <property type="match status" value="1"/>
</dbReference>
<feature type="domain" description="4Fe-4S ferredoxin-type" evidence="10">
    <location>
        <begin position="47"/>
        <end position="79"/>
    </location>
</feature>
<gene>
    <name evidence="12" type="ORF">DCCM_3047</name>
</gene>
<evidence type="ECO:0000256" key="6">
    <source>
        <dbReference type="ARBA" id="ARBA00023002"/>
    </source>
</evidence>
<dbReference type="InterPro" id="IPR058240">
    <property type="entry name" value="rSAM_sf"/>
</dbReference>
<dbReference type="EMBL" id="BFAV01000124">
    <property type="protein sequence ID" value="GBF33936.1"/>
    <property type="molecule type" value="Genomic_DNA"/>
</dbReference>
<keyword evidence="12" id="KW-0456">Lyase</keyword>
<dbReference type="PROSITE" id="PS51918">
    <property type="entry name" value="RADICAL_SAM"/>
    <property type="match status" value="1"/>
</dbReference>
<evidence type="ECO:0000256" key="9">
    <source>
        <dbReference type="ARBA" id="ARBA00047365"/>
    </source>
</evidence>
<dbReference type="InterPro" id="IPR001989">
    <property type="entry name" value="Radical_activat_CS"/>
</dbReference>
<dbReference type="InterPro" id="IPR034457">
    <property type="entry name" value="Organic_radical-activating"/>
</dbReference>
<dbReference type="SUPFAM" id="SSF54862">
    <property type="entry name" value="4Fe-4S ferredoxins"/>
    <property type="match status" value="1"/>
</dbReference>
<dbReference type="SFLD" id="SFLDG01118">
    <property type="entry name" value="activating_enzymes__group_2"/>
    <property type="match status" value="1"/>
</dbReference>
<evidence type="ECO:0000256" key="3">
    <source>
        <dbReference type="ARBA" id="ARBA00022485"/>
    </source>
</evidence>
<dbReference type="GO" id="GO:0016491">
    <property type="term" value="F:oxidoreductase activity"/>
    <property type="evidence" value="ECO:0007669"/>
    <property type="project" value="UniProtKB-KW"/>
</dbReference>
<protein>
    <submittedName>
        <fullName evidence="12">Pyruvate formate-lyase activating enzyme</fullName>
    </submittedName>
</protein>
<dbReference type="PROSITE" id="PS51379">
    <property type="entry name" value="4FE4S_FER_2"/>
    <property type="match status" value="2"/>
</dbReference>
<dbReference type="Pfam" id="PF04055">
    <property type="entry name" value="Radical_SAM"/>
    <property type="match status" value="1"/>
</dbReference>
<evidence type="ECO:0000256" key="5">
    <source>
        <dbReference type="ARBA" id="ARBA00022723"/>
    </source>
</evidence>
<dbReference type="SFLD" id="SFLDG01066">
    <property type="entry name" value="organic_radical-activating_enz"/>
    <property type="match status" value="1"/>
</dbReference>
<name>A0A2L2XI66_9FIRM</name>
<dbReference type="InterPro" id="IPR017896">
    <property type="entry name" value="4Fe4S_Fe-S-bd"/>
</dbReference>
<evidence type="ECO:0000259" key="10">
    <source>
        <dbReference type="PROSITE" id="PS51379"/>
    </source>
</evidence>
<dbReference type="PROSITE" id="PS01087">
    <property type="entry name" value="RADICAL_ACTIVATING"/>
    <property type="match status" value="1"/>
</dbReference>
<dbReference type="OrthoDB" id="9782387at2"/>
<dbReference type="NCBIfam" id="TIGR02494">
    <property type="entry name" value="PFLE_PFLC"/>
    <property type="match status" value="1"/>
</dbReference>
<dbReference type="Proteomes" id="UP000239549">
    <property type="component" value="Unassembled WGS sequence"/>
</dbReference>
<dbReference type="SFLD" id="SFLDS00029">
    <property type="entry name" value="Radical_SAM"/>
    <property type="match status" value="1"/>
</dbReference>
<comment type="caution">
    <text evidence="12">The sequence shown here is derived from an EMBL/GenBank/DDBJ whole genome shotgun (WGS) entry which is preliminary data.</text>
</comment>
<organism evidence="12 13">
    <name type="scientific">Desulfocucumis palustris</name>
    <dbReference type="NCBI Taxonomy" id="1898651"/>
    <lineage>
        <taxon>Bacteria</taxon>
        <taxon>Bacillati</taxon>
        <taxon>Bacillota</taxon>
        <taxon>Clostridia</taxon>
        <taxon>Eubacteriales</taxon>
        <taxon>Desulfocucumaceae</taxon>
        <taxon>Desulfocucumis</taxon>
    </lineage>
</organism>
<comment type="cofactor">
    <cofactor evidence="1">
        <name>[4Fe-4S] cluster</name>
        <dbReference type="ChEBI" id="CHEBI:49883"/>
    </cofactor>
</comment>
<keyword evidence="13" id="KW-1185">Reference proteome</keyword>
<feature type="domain" description="Radical SAM core" evidence="11">
    <location>
        <begin position="16"/>
        <end position="299"/>
    </location>
</feature>
<dbReference type="PROSITE" id="PS00198">
    <property type="entry name" value="4FE4S_FER_1"/>
    <property type="match status" value="1"/>
</dbReference>
<dbReference type="PIRSF" id="PIRSF000371">
    <property type="entry name" value="PFL_act_enz"/>
    <property type="match status" value="1"/>
</dbReference>
<dbReference type="PANTHER" id="PTHR30352:SF4">
    <property type="entry name" value="PYRUVATE FORMATE-LYASE 2-ACTIVATING ENZYME"/>
    <property type="match status" value="1"/>
</dbReference>
<keyword evidence="7" id="KW-0408">Iron</keyword>
<dbReference type="InterPro" id="IPR012839">
    <property type="entry name" value="Organic_radical_activase"/>
</dbReference>